<dbReference type="AlphaFoldDB" id="A0A9N7MDR4"/>
<feature type="chain" id="PRO_5040229611" evidence="1">
    <location>
        <begin position="23"/>
        <end position="118"/>
    </location>
</feature>
<dbReference type="OrthoDB" id="912310at2759"/>
<feature type="domain" description="Phytocyanin" evidence="2">
    <location>
        <begin position="23"/>
        <end position="118"/>
    </location>
</feature>
<accession>A0A9N7MDR4</accession>
<dbReference type="InterPro" id="IPR039391">
    <property type="entry name" value="Phytocyanin-like"/>
</dbReference>
<protein>
    <submittedName>
        <fullName evidence="3">Basic blue protein</fullName>
    </submittedName>
</protein>
<dbReference type="GO" id="GO:0009055">
    <property type="term" value="F:electron transfer activity"/>
    <property type="evidence" value="ECO:0007669"/>
    <property type="project" value="InterPro"/>
</dbReference>
<keyword evidence="1" id="KW-0732">Signal</keyword>
<proteinExistence type="predicted"/>
<evidence type="ECO:0000313" key="4">
    <source>
        <dbReference type="Proteomes" id="UP001153555"/>
    </source>
</evidence>
<gene>
    <name evidence="3" type="ORF">SHERM_10119</name>
</gene>
<evidence type="ECO:0000259" key="2">
    <source>
        <dbReference type="PROSITE" id="PS51485"/>
    </source>
</evidence>
<dbReference type="EMBL" id="CACSLK010001140">
    <property type="protein sequence ID" value="CAA0807386.1"/>
    <property type="molecule type" value="Genomic_DNA"/>
</dbReference>
<dbReference type="Pfam" id="PF02298">
    <property type="entry name" value="Cu_bind_like"/>
    <property type="match status" value="1"/>
</dbReference>
<dbReference type="GO" id="GO:0005886">
    <property type="term" value="C:plasma membrane"/>
    <property type="evidence" value="ECO:0007669"/>
    <property type="project" value="TreeGrafter"/>
</dbReference>
<dbReference type="PROSITE" id="PS51485">
    <property type="entry name" value="PHYTOCYANIN"/>
    <property type="match status" value="1"/>
</dbReference>
<feature type="signal peptide" evidence="1">
    <location>
        <begin position="1"/>
        <end position="22"/>
    </location>
</feature>
<sequence>MMLKVVLLLCVLLHWWPSPAHSKTYIVGGSSGWSYHVSGWVDNKRFHSGDILVFSYVPRYDSVVAVDKWGYDNCTWPAKGKTYDSGLDKIVLRKGPNYFVSGYWGRCYNGEKIAAIAA</sequence>
<reference evidence="3" key="1">
    <citation type="submission" date="2019-12" db="EMBL/GenBank/DDBJ databases">
        <authorList>
            <person name="Scholes J."/>
        </authorList>
    </citation>
    <scope>NUCLEOTIDE SEQUENCE</scope>
</reference>
<dbReference type="PANTHER" id="PTHR33021:SF9">
    <property type="entry name" value="PUTATIVE, EXPRESSED-RELATED"/>
    <property type="match status" value="1"/>
</dbReference>
<dbReference type="PANTHER" id="PTHR33021">
    <property type="entry name" value="BLUE COPPER PROTEIN"/>
    <property type="match status" value="1"/>
</dbReference>
<dbReference type="Proteomes" id="UP001153555">
    <property type="component" value="Unassembled WGS sequence"/>
</dbReference>
<organism evidence="3 4">
    <name type="scientific">Striga hermonthica</name>
    <name type="common">Purple witchweed</name>
    <name type="synonym">Buchnera hermonthica</name>
    <dbReference type="NCBI Taxonomy" id="68872"/>
    <lineage>
        <taxon>Eukaryota</taxon>
        <taxon>Viridiplantae</taxon>
        <taxon>Streptophyta</taxon>
        <taxon>Embryophyta</taxon>
        <taxon>Tracheophyta</taxon>
        <taxon>Spermatophyta</taxon>
        <taxon>Magnoliopsida</taxon>
        <taxon>eudicotyledons</taxon>
        <taxon>Gunneridae</taxon>
        <taxon>Pentapetalae</taxon>
        <taxon>asterids</taxon>
        <taxon>lamiids</taxon>
        <taxon>Lamiales</taxon>
        <taxon>Orobanchaceae</taxon>
        <taxon>Buchnereae</taxon>
        <taxon>Striga</taxon>
    </lineage>
</organism>
<keyword evidence="4" id="KW-1185">Reference proteome</keyword>
<evidence type="ECO:0000256" key="1">
    <source>
        <dbReference type="SAM" id="SignalP"/>
    </source>
</evidence>
<evidence type="ECO:0000313" key="3">
    <source>
        <dbReference type="EMBL" id="CAA0807386.1"/>
    </source>
</evidence>
<dbReference type="InterPro" id="IPR003245">
    <property type="entry name" value="Phytocyanin_dom"/>
</dbReference>
<dbReference type="Gene3D" id="2.60.40.420">
    <property type="entry name" value="Cupredoxins - blue copper proteins"/>
    <property type="match status" value="1"/>
</dbReference>
<comment type="caution">
    <text evidence="3">The sequence shown here is derived from an EMBL/GenBank/DDBJ whole genome shotgun (WGS) entry which is preliminary data.</text>
</comment>
<dbReference type="InterPro" id="IPR008972">
    <property type="entry name" value="Cupredoxin"/>
</dbReference>
<name>A0A9N7MDR4_STRHE</name>
<dbReference type="SUPFAM" id="SSF49503">
    <property type="entry name" value="Cupredoxins"/>
    <property type="match status" value="1"/>
</dbReference>